<dbReference type="GeneID" id="92085451"/>
<dbReference type="EMBL" id="JAQQWL010000002">
    <property type="protein sequence ID" value="KAK8086005.1"/>
    <property type="molecule type" value="Genomic_DNA"/>
</dbReference>
<dbReference type="RefSeq" id="XP_066720529.1">
    <property type="nucleotide sequence ID" value="XM_066852388.1"/>
</dbReference>
<feature type="region of interest" description="Disordered" evidence="1">
    <location>
        <begin position="54"/>
        <end position="78"/>
    </location>
</feature>
<name>A0ABR1WR58_9PEZI</name>
<feature type="region of interest" description="Disordered" evidence="1">
    <location>
        <begin position="14"/>
        <end position="36"/>
    </location>
</feature>
<protein>
    <submittedName>
        <fullName evidence="2">Uncharacterized protein</fullName>
    </submittedName>
</protein>
<reference evidence="2 3" key="1">
    <citation type="submission" date="2023-01" db="EMBL/GenBank/DDBJ databases">
        <title>Analysis of 21 Apiospora genomes using comparative genomics revels a genus with tremendous synthesis potential of carbohydrate active enzymes and secondary metabolites.</title>
        <authorList>
            <person name="Sorensen T."/>
        </authorList>
    </citation>
    <scope>NUCLEOTIDE SEQUENCE [LARGE SCALE GENOMIC DNA]</scope>
    <source>
        <strain evidence="2 3">CBS 135458</strain>
    </source>
</reference>
<organism evidence="2 3">
    <name type="scientific">Apiospora phragmitis</name>
    <dbReference type="NCBI Taxonomy" id="2905665"/>
    <lineage>
        <taxon>Eukaryota</taxon>
        <taxon>Fungi</taxon>
        <taxon>Dikarya</taxon>
        <taxon>Ascomycota</taxon>
        <taxon>Pezizomycotina</taxon>
        <taxon>Sordariomycetes</taxon>
        <taxon>Xylariomycetidae</taxon>
        <taxon>Amphisphaeriales</taxon>
        <taxon>Apiosporaceae</taxon>
        <taxon>Apiospora</taxon>
    </lineage>
</organism>
<dbReference type="Proteomes" id="UP001480595">
    <property type="component" value="Unassembled WGS sequence"/>
</dbReference>
<keyword evidence="3" id="KW-1185">Reference proteome</keyword>
<evidence type="ECO:0000256" key="1">
    <source>
        <dbReference type="SAM" id="MobiDB-lite"/>
    </source>
</evidence>
<evidence type="ECO:0000313" key="2">
    <source>
        <dbReference type="EMBL" id="KAK8086005.1"/>
    </source>
</evidence>
<feature type="compositionally biased region" description="Polar residues" evidence="1">
    <location>
        <begin position="54"/>
        <end position="64"/>
    </location>
</feature>
<gene>
    <name evidence="2" type="ORF">PG994_000979</name>
</gene>
<evidence type="ECO:0000313" key="3">
    <source>
        <dbReference type="Proteomes" id="UP001480595"/>
    </source>
</evidence>
<sequence>MNQKTAINHKFNLLRNRSPNPRPLSPFTQSTKARFDPTRSPLVSSWFPHLCSQKTASNSSSTNEFKPDDKTHSPGNPAFTYGEYHTRPWIRVRFPDTYKGLGAVTASVDGHAHVFPIEHVIDVPPIQWTKAQCNINQDEFTKGRLRKESDYVIVRSTPRVKKTMERAQEAAKREKGSVKQYLKAKITAPLIEVRELWEDFRMAMEARRARRGVNRRIAVDARLDHQNILIRS</sequence>
<accession>A0ABR1WR58</accession>
<comment type="caution">
    <text evidence="2">The sequence shown here is derived from an EMBL/GenBank/DDBJ whole genome shotgun (WGS) entry which is preliminary data.</text>
</comment>
<proteinExistence type="predicted"/>